<proteinExistence type="inferred from homology"/>
<dbReference type="EMBL" id="BAAAPB010000001">
    <property type="protein sequence ID" value="GAA1952257.1"/>
    <property type="molecule type" value="Genomic_DNA"/>
</dbReference>
<evidence type="ECO:0000313" key="3">
    <source>
        <dbReference type="EMBL" id="GAA1952257.1"/>
    </source>
</evidence>
<organism evidence="3 4">
    <name type="scientific">Nocardioides panacihumi</name>
    <dbReference type="NCBI Taxonomy" id="400774"/>
    <lineage>
        <taxon>Bacteria</taxon>
        <taxon>Bacillati</taxon>
        <taxon>Actinomycetota</taxon>
        <taxon>Actinomycetes</taxon>
        <taxon>Propionibacteriales</taxon>
        <taxon>Nocardioidaceae</taxon>
        <taxon>Nocardioides</taxon>
    </lineage>
</organism>
<dbReference type="InterPro" id="IPR005545">
    <property type="entry name" value="YCII"/>
</dbReference>
<protein>
    <submittedName>
        <fullName evidence="3">YciI family protein</fullName>
    </submittedName>
</protein>
<name>A0ABN2QH27_9ACTN</name>
<evidence type="ECO:0000313" key="4">
    <source>
        <dbReference type="Proteomes" id="UP001500571"/>
    </source>
</evidence>
<dbReference type="Pfam" id="PF03795">
    <property type="entry name" value="YCII"/>
    <property type="match status" value="1"/>
</dbReference>
<dbReference type="PANTHER" id="PTHR35174:SF3">
    <property type="entry name" value="BLL7171 PROTEIN"/>
    <property type="match status" value="1"/>
</dbReference>
<gene>
    <name evidence="3" type="ORF">GCM10009798_09390</name>
</gene>
<dbReference type="SUPFAM" id="SSF54909">
    <property type="entry name" value="Dimeric alpha+beta barrel"/>
    <property type="match status" value="1"/>
</dbReference>
<evidence type="ECO:0000259" key="2">
    <source>
        <dbReference type="Pfam" id="PF03795"/>
    </source>
</evidence>
<accession>A0ABN2QH27</accession>
<evidence type="ECO:0000256" key="1">
    <source>
        <dbReference type="ARBA" id="ARBA00007689"/>
    </source>
</evidence>
<comment type="similarity">
    <text evidence="1">Belongs to the YciI family.</text>
</comment>
<dbReference type="InterPro" id="IPR011008">
    <property type="entry name" value="Dimeric_a/b-barrel"/>
</dbReference>
<reference evidence="3 4" key="1">
    <citation type="journal article" date="2019" name="Int. J. Syst. Evol. Microbiol.">
        <title>The Global Catalogue of Microorganisms (GCM) 10K type strain sequencing project: providing services to taxonomists for standard genome sequencing and annotation.</title>
        <authorList>
            <consortium name="The Broad Institute Genomics Platform"/>
            <consortium name="The Broad Institute Genome Sequencing Center for Infectious Disease"/>
            <person name="Wu L."/>
            <person name="Ma J."/>
        </authorList>
    </citation>
    <scope>NUCLEOTIDE SEQUENCE [LARGE SCALE GENOMIC DNA]</scope>
    <source>
        <strain evidence="3 4">JCM 15309</strain>
    </source>
</reference>
<feature type="domain" description="YCII-related" evidence="2">
    <location>
        <begin position="15"/>
        <end position="100"/>
    </location>
</feature>
<dbReference type="Proteomes" id="UP001500571">
    <property type="component" value="Unassembled WGS sequence"/>
</dbReference>
<dbReference type="RefSeq" id="WP_344042915.1">
    <property type="nucleotide sequence ID" value="NZ_BAAAPB010000001.1"/>
</dbReference>
<dbReference type="Gene3D" id="3.30.70.1060">
    <property type="entry name" value="Dimeric alpha+beta barrel"/>
    <property type="match status" value="1"/>
</dbReference>
<comment type="caution">
    <text evidence="3">The sequence shown here is derived from an EMBL/GenBank/DDBJ whole genome shotgun (WGS) entry which is preliminary data.</text>
</comment>
<sequence length="123" mass="12849">MTQYLIAVVGEPDYDTMPPEDLQQVMTDVDAVVADARSAGIFVFGGGLHGSEATTVVDATSGAPIVTDGPYAETKEQMGGFSIIDVPDLDAALAWAGRLSAACRCPQEVRPFMDEPANTEAGV</sequence>
<dbReference type="PANTHER" id="PTHR35174">
    <property type="entry name" value="BLL7171 PROTEIN-RELATED"/>
    <property type="match status" value="1"/>
</dbReference>
<keyword evidence="4" id="KW-1185">Reference proteome</keyword>